<dbReference type="SUPFAM" id="SSF103025">
    <property type="entry name" value="Folate-binding domain"/>
    <property type="match status" value="1"/>
</dbReference>
<dbReference type="InterPro" id="IPR027266">
    <property type="entry name" value="TrmE/GcvT-like"/>
</dbReference>
<dbReference type="GO" id="GO:0016226">
    <property type="term" value="P:iron-sulfur cluster assembly"/>
    <property type="evidence" value="ECO:0007669"/>
    <property type="project" value="TreeGrafter"/>
</dbReference>
<dbReference type="InterPro" id="IPR013977">
    <property type="entry name" value="GcvT_C"/>
</dbReference>
<comment type="caution">
    <text evidence="3">The sequence shown here is derived from an EMBL/GenBank/DDBJ whole genome shotgun (WGS) entry which is preliminary data.</text>
</comment>
<dbReference type="InterPro" id="IPR045179">
    <property type="entry name" value="YgfZ/GcvT"/>
</dbReference>
<sequence>MHLTKGCYRGQETVAKVHNLGHPPRRLVMLHLDGSDGVLPAPGAEVLLGEQTIGAITSSALHHELGPIALALVRRGADAGADLLVRAEGLEIAAAQQVIVPPGAGATADVPRLPRLGAVRRER</sequence>
<gene>
    <name evidence="3" type="ORF">GCM10025874_26070</name>
</gene>
<dbReference type="PANTHER" id="PTHR22602:SF0">
    <property type="entry name" value="TRANSFERASE CAF17, MITOCHONDRIAL-RELATED"/>
    <property type="match status" value="1"/>
</dbReference>
<dbReference type="PANTHER" id="PTHR22602">
    <property type="entry name" value="TRANSFERASE CAF17, MITOCHONDRIAL-RELATED"/>
    <property type="match status" value="1"/>
</dbReference>
<dbReference type="Gene3D" id="3.30.1360.120">
    <property type="entry name" value="Probable tRNA modification gtpase trme, domain 1"/>
    <property type="match status" value="1"/>
</dbReference>
<protein>
    <recommendedName>
        <fullName evidence="2">Aminomethyltransferase C-terminal domain-containing protein</fullName>
    </recommendedName>
</protein>
<evidence type="ECO:0000259" key="2">
    <source>
        <dbReference type="Pfam" id="PF08669"/>
    </source>
</evidence>
<evidence type="ECO:0000313" key="4">
    <source>
        <dbReference type="Proteomes" id="UP001157160"/>
    </source>
</evidence>
<reference evidence="3 4" key="1">
    <citation type="journal article" date="2014" name="Int. J. Syst. Evol. Microbiol.">
        <title>Complete genome sequence of Corynebacterium casei LMG S-19264T (=DSM 44701T), isolated from a smear-ripened cheese.</title>
        <authorList>
            <consortium name="US DOE Joint Genome Institute (JGI-PGF)"/>
            <person name="Walter F."/>
            <person name="Albersmeier A."/>
            <person name="Kalinowski J."/>
            <person name="Ruckert C."/>
        </authorList>
    </citation>
    <scope>NUCLEOTIDE SEQUENCE [LARGE SCALE GENOMIC DNA]</scope>
    <source>
        <strain evidence="3 4">NBRC 112289</strain>
    </source>
</reference>
<evidence type="ECO:0000313" key="3">
    <source>
        <dbReference type="EMBL" id="GMA29354.1"/>
    </source>
</evidence>
<dbReference type="NCBIfam" id="TIGR03317">
    <property type="entry name" value="ygfZ_signature"/>
    <property type="match status" value="1"/>
</dbReference>
<dbReference type="InterPro" id="IPR017703">
    <property type="entry name" value="YgfZ/GCV_T_CS"/>
</dbReference>
<dbReference type="EMBL" id="BSUL01000001">
    <property type="protein sequence ID" value="GMA29354.1"/>
    <property type="molecule type" value="Genomic_DNA"/>
</dbReference>
<dbReference type="Proteomes" id="UP001157160">
    <property type="component" value="Unassembled WGS sequence"/>
</dbReference>
<evidence type="ECO:0000256" key="1">
    <source>
        <dbReference type="ARBA" id="ARBA00022946"/>
    </source>
</evidence>
<accession>A0AA37XA43</accession>
<dbReference type="Pfam" id="PF08669">
    <property type="entry name" value="GCV_T_C"/>
    <property type="match status" value="1"/>
</dbReference>
<feature type="domain" description="Aminomethyltransferase C-terminal" evidence="2">
    <location>
        <begin position="25"/>
        <end position="94"/>
    </location>
</feature>
<name>A0AA37XA43_9MICO</name>
<proteinExistence type="predicted"/>
<keyword evidence="1" id="KW-0809">Transit peptide</keyword>
<dbReference type="AlphaFoldDB" id="A0AA37XA43"/>
<keyword evidence="4" id="KW-1185">Reference proteome</keyword>
<dbReference type="SUPFAM" id="SSF101790">
    <property type="entry name" value="Aminomethyltransferase beta-barrel domain"/>
    <property type="match status" value="1"/>
</dbReference>
<organism evidence="3 4">
    <name type="scientific">Arenivirga flava</name>
    <dbReference type="NCBI Taxonomy" id="1930060"/>
    <lineage>
        <taxon>Bacteria</taxon>
        <taxon>Bacillati</taxon>
        <taxon>Actinomycetota</taxon>
        <taxon>Actinomycetes</taxon>
        <taxon>Micrococcales</taxon>
        <taxon>Microbacteriaceae</taxon>
        <taxon>Arenivirga</taxon>
    </lineage>
</organism>
<dbReference type="InterPro" id="IPR029043">
    <property type="entry name" value="GcvT/YgfZ_C"/>
</dbReference>